<feature type="domain" description="C2H2-type" evidence="3">
    <location>
        <begin position="1384"/>
        <end position="1411"/>
    </location>
</feature>
<dbReference type="EMBL" id="AHAT01034563">
    <property type="status" value="NOT_ANNOTATED_CDS"/>
    <property type="molecule type" value="Genomic_DNA"/>
</dbReference>
<dbReference type="EMBL" id="AHAT01034564">
    <property type="status" value="NOT_ANNOTATED_CDS"/>
    <property type="molecule type" value="Genomic_DNA"/>
</dbReference>
<feature type="compositionally biased region" description="Polar residues" evidence="2">
    <location>
        <begin position="936"/>
        <end position="953"/>
    </location>
</feature>
<feature type="compositionally biased region" description="Pro residues" evidence="2">
    <location>
        <begin position="1567"/>
        <end position="1579"/>
    </location>
</feature>
<dbReference type="Pfam" id="PF00096">
    <property type="entry name" value="zf-C2H2"/>
    <property type="match status" value="2"/>
</dbReference>
<dbReference type="SUPFAM" id="SSF57667">
    <property type="entry name" value="beta-beta-alpha zinc fingers"/>
    <property type="match status" value="3"/>
</dbReference>
<dbReference type="GeneTree" id="ENSGT00940000159410"/>
<dbReference type="SMART" id="SM00355">
    <property type="entry name" value="ZnF_C2H2"/>
    <property type="match status" value="8"/>
</dbReference>
<feature type="region of interest" description="Disordered" evidence="2">
    <location>
        <begin position="1405"/>
        <end position="1629"/>
    </location>
</feature>
<dbReference type="Ensembl" id="ENSLOCT00000001860.1">
    <property type="protein sequence ID" value="ENSLOCP00000001855.1"/>
    <property type="gene ID" value="ENSLOCG00000001614.1"/>
</dbReference>
<dbReference type="Gene3D" id="3.30.160.60">
    <property type="entry name" value="Classic Zinc Finger"/>
    <property type="match status" value="2"/>
</dbReference>
<dbReference type="GO" id="GO:0000981">
    <property type="term" value="F:DNA-binding transcription factor activity, RNA polymerase II-specific"/>
    <property type="evidence" value="ECO:0000318"/>
    <property type="project" value="GO_Central"/>
</dbReference>
<dbReference type="Pfam" id="PF13912">
    <property type="entry name" value="zf-C2H2_6"/>
    <property type="match status" value="1"/>
</dbReference>
<feature type="compositionally biased region" description="Low complexity" evidence="2">
    <location>
        <begin position="959"/>
        <end position="970"/>
    </location>
</feature>
<feature type="compositionally biased region" description="Basic and acidic residues" evidence="2">
    <location>
        <begin position="1580"/>
        <end position="1594"/>
    </location>
</feature>
<sequence>MQPIAPGEELLVWYNGEDNPEIAAAIEEERASSLSRKNSPRAKRARKKLLERAKQGGAEGFKGQQRSCDPEHAVTEMRESEDGECGSARAGIRIYFSFQDCCVKCAHSTRETGYSDFFPQKEEVEDEGEEEEEEEEEEELGKAPGDALPEDGGQASPRSEAAEAEEPPEAEASPQECEEEERAEKLPPESPSGSPVSKLDPDPDGDPQESFLFPCLHCERRFTTKQGLERHMHIHISANCQTHTFKCRYCGKAFGSQINRRRHERRHEARPKKKLGSVSGTASSFSPSLPTESSSPDLVSSSGNFIIIGAQNGGDLQEPPEAGKQSPAMEAERSVVLDENGEPKEQHPCKYCKKVFGTHTNMRRHQRRIHERHLLPKGVRRKGMLPQEAPPQQPAAPPEESPNASPPPVYTPSGDPEDEGDPEEEYMVDISSNISENLSLYIDGKILSTSAVSTCEVIEVEPGSATLFGLDALIISPDKVTTALRVETASCAVKEVPNGGQTTKRRTATPPLLPKIKTEVESELITPSSSASSSSASSTSSVVGGLYPQATETLAFPKEKTVYLSPKLKQLLQTQDSHKPGLTLFTEAHRLGPPLTSVTTLPAASGRFKRRTASPPNSPQHSPAMRETGKTEAGASFGLKVPKLESHCSSPAWSLSSRDERDTLSPQGVDAFKTSPVDWSAGRSGGSSCNQQPLDLSSGVNKRSEGSNKGAGEAVLDLSMHRKPSPEPEVKGGAAQSLVKKKKPNTSMLEKVLMNEYGGLEVAVEENPGVLGSASALSANDPSLAASPAAPPSPPSLTPVTMNPPSPSTSTLASPTPPPPVLPTAPSPLPAPTSPPPLPPSSPTPSSLPVLSPKNSPSPVSSSPGNPSPSPLDPSLGFVDSLPVVVNPDSGPVDPDVNPPEHSATSAGPAPPADVSISQVEIVPSKVDSLMPSEELSLTSEDPSGTESDSTVDLPNDLPSITETESPSPSLHLQHSVGLEPSPATVEQNPMESSVGEAAVPEQNVEPEEHKLALSPLAPPPLDPPVLEEPQQETFCKNFVCNVCDEPFPSIKELSRHIVGHAEEWPFKCEFCVQLFRDAEALLEHRSTLHGVGRIYVCSTCAKEFAFLCNLKQHQKDLHPGQDCMHTEVENGKLRPQNYTDPARASLEPSPSTTATETSAEGSTLSSQDNPEALKAEELEEEEEDDLDDSTEELYTTIKIMASGGGKPKGPDVRLGINQHYPSFKPPPFPYHNRTPAGSVASATNFTTHNIPQTFSTAIRCTKCGKSFDNMPELHKHILACANASDKKRYTPKKNPIPLKQIVKPQNGVLSAVMGTNASGQNAFRRMGQPKRLNFSQEPSAKMKLNALNKKKNQLVQKAISQKNKIAASAKKASSLGQEEQEMHICPHCNREFTYLGSLNKHVAVSCPRKPPSKKVKKGSSGGLSSQDKNGNLRRRTADSEIKQQGSQAKLGKTRARTSGPTAPAAVPSKPPPGKVKAAPAQAQAQAQAQARPKRPAPFPAASVTYAKKSRPALKGSPQQQQQPPPPQQPPAPPPAPSTHPAPRPAVRMQRGGKELPPKKVPEAKLPLPPQPPQPPPPPPKKEERFSVKTRERVGGPVTRSLQLVSSTAQAEGKTDELSSLESREPQVS</sequence>
<feature type="domain" description="C2H2-type" evidence="3">
    <location>
        <begin position="1096"/>
        <end position="1124"/>
    </location>
</feature>
<feature type="region of interest" description="Disordered" evidence="2">
    <location>
        <begin position="595"/>
        <end position="630"/>
    </location>
</feature>
<dbReference type="eggNOG" id="KOG2461">
    <property type="taxonomic scope" value="Eukaryota"/>
</dbReference>
<dbReference type="PANTHER" id="PTHR16515:SF37">
    <property type="entry name" value="PR DOMAIN ZINC FINGER PROTEIN 2"/>
    <property type="match status" value="1"/>
</dbReference>
<dbReference type="InterPro" id="IPR036236">
    <property type="entry name" value="Znf_C2H2_sf"/>
</dbReference>
<dbReference type="PANTHER" id="PTHR16515">
    <property type="entry name" value="PR DOMAIN ZINC FINGER PROTEIN"/>
    <property type="match status" value="1"/>
</dbReference>
<feature type="compositionally biased region" description="Basic residues" evidence="2">
    <location>
        <begin position="362"/>
        <end position="371"/>
    </location>
</feature>
<dbReference type="FunCoup" id="W5M0E8">
    <property type="interactions" value="950"/>
</dbReference>
<feature type="region of interest" description="Disordered" evidence="2">
    <location>
        <begin position="649"/>
        <end position="748"/>
    </location>
</feature>
<dbReference type="Bgee" id="ENSLOCG00000001614">
    <property type="expression patterns" value="Expressed in camera-type eye and 12 other cell types or tissues"/>
</dbReference>
<feature type="domain" description="C2H2-type" evidence="3">
    <location>
        <begin position="1039"/>
        <end position="1066"/>
    </location>
</feature>
<keyword evidence="1" id="KW-0862">Zinc</keyword>
<feature type="compositionally biased region" description="Low complexity" evidence="2">
    <location>
        <begin position="528"/>
        <end position="541"/>
    </location>
</feature>
<feature type="compositionally biased region" description="Low complexity" evidence="2">
    <location>
        <begin position="1145"/>
        <end position="1167"/>
    </location>
</feature>
<dbReference type="STRING" id="7918.ENSLOCP00000001855"/>
<reference evidence="4" key="3">
    <citation type="submission" date="2025-09" db="UniProtKB">
        <authorList>
            <consortium name="Ensembl"/>
        </authorList>
    </citation>
    <scope>IDENTIFICATION</scope>
</reference>
<evidence type="ECO:0000313" key="4">
    <source>
        <dbReference type="Ensembl" id="ENSLOCP00000001855.1"/>
    </source>
</evidence>
<feature type="compositionally biased region" description="Pro residues" evidence="2">
    <location>
        <begin position="1523"/>
        <end position="1544"/>
    </location>
</feature>
<dbReference type="PROSITE" id="PS00028">
    <property type="entry name" value="ZINC_FINGER_C2H2_1"/>
    <property type="match status" value="6"/>
</dbReference>
<feature type="domain" description="C2H2-type" evidence="3">
    <location>
        <begin position="1259"/>
        <end position="1288"/>
    </location>
</feature>
<accession>W5M0E8</accession>
<dbReference type="EMBL" id="AHAT01034567">
    <property type="status" value="NOT_ANNOTATED_CDS"/>
    <property type="molecule type" value="Genomic_DNA"/>
</dbReference>
<feature type="compositionally biased region" description="Basic and acidic residues" evidence="2">
    <location>
        <begin position="68"/>
        <end position="80"/>
    </location>
</feature>
<feature type="compositionally biased region" description="Polar residues" evidence="2">
    <location>
        <begin position="686"/>
        <end position="701"/>
    </location>
</feature>
<feature type="region of interest" description="Disordered" evidence="2">
    <location>
        <begin position="362"/>
        <end position="423"/>
    </location>
</feature>
<evidence type="ECO:0000256" key="2">
    <source>
        <dbReference type="SAM" id="MobiDB-lite"/>
    </source>
</evidence>
<feature type="region of interest" description="Disordered" evidence="2">
    <location>
        <begin position="1133"/>
        <end position="1190"/>
    </location>
</feature>
<feature type="compositionally biased region" description="Basic and acidic residues" evidence="2">
    <location>
        <begin position="1613"/>
        <end position="1629"/>
    </location>
</feature>
<feature type="domain" description="C2H2-type" evidence="3">
    <location>
        <begin position="347"/>
        <end position="370"/>
    </location>
</feature>
<dbReference type="InterPro" id="IPR050331">
    <property type="entry name" value="Zinc_finger"/>
</dbReference>
<feature type="region of interest" description="Disordered" evidence="2">
    <location>
        <begin position="259"/>
        <end position="332"/>
    </location>
</feature>
<feature type="compositionally biased region" description="Polar residues" evidence="2">
    <location>
        <begin position="1600"/>
        <end position="1610"/>
    </location>
</feature>
<feature type="region of interest" description="Disordered" evidence="2">
    <location>
        <begin position="116"/>
        <end position="210"/>
    </location>
</feature>
<dbReference type="EMBL" id="AHAT01034565">
    <property type="status" value="NOT_ANNOTATED_CDS"/>
    <property type="molecule type" value="Genomic_DNA"/>
</dbReference>
<dbReference type="OMA" id="MASRCPS"/>
<feature type="domain" description="C2H2-type" evidence="3">
    <location>
        <begin position="213"/>
        <end position="235"/>
    </location>
</feature>
<feature type="compositionally biased region" description="Low complexity" evidence="2">
    <location>
        <begin position="283"/>
        <end position="296"/>
    </location>
</feature>
<evidence type="ECO:0000256" key="1">
    <source>
        <dbReference type="PROSITE-ProRule" id="PRU00042"/>
    </source>
</evidence>
<evidence type="ECO:0000313" key="5">
    <source>
        <dbReference type="Proteomes" id="UP000018468"/>
    </source>
</evidence>
<feature type="domain" description="C2H2-type" evidence="3">
    <location>
        <begin position="1067"/>
        <end position="1095"/>
    </location>
</feature>
<keyword evidence="1" id="KW-0863">Zinc-finger</keyword>
<feature type="compositionally biased region" description="Basic and acidic residues" evidence="2">
    <location>
        <begin position="1552"/>
        <end position="1563"/>
    </location>
</feature>
<keyword evidence="1" id="KW-0479">Metal-binding</keyword>
<dbReference type="GO" id="GO:0005634">
    <property type="term" value="C:nucleus"/>
    <property type="evidence" value="ECO:0000318"/>
    <property type="project" value="GO_Central"/>
</dbReference>
<dbReference type="GO" id="GO:0006357">
    <property type="term" value="P:regulation of transcription by RNA polymerase II"/>
    <property type="evidence" value="ECO:0000318"/>
    <property type="project" value="GO_Central"/>
</dbReference>
<feature type="compositionally biased region" description="Basic residues" evidence="2">
    <location>
        <begin position="38"/>
        <end position="47"/>
    </location>
</feature>
<dbReference type="InterPro" id="IPR013087">
    <property type="entry name" value="Znf_C2H2_type"/>
</dbReference>
<keyword evidence="5" id="KW-1185">Reference proteome</keyword>
<name>W5M0E8_LEPOC</name>
<feature type="compositionally biased region" description="Basic residues" evidence="2">
    <location>
        <begin position="259"/>
        <end position="275"/>
    </location>
</feature>
<feature type="compositionally biased region" description="Low complexity" evidence="2">
    <location>
        <begin position="1475"/>
        <end position="1491"/>
    </location>
</feature>
<evidence type="ECO:0000259" key="3">
    <source>
        <dbReference type="PROSITE" id="PS50157"/>
    </source>
</evidence>
<feature type="compositionally biased region" description="Acidic residues" evidence="2">
    <location>
        <begin position="123"/>
        <end position="139"/>
    </location>
</feature>
<proteinExistence type="predicted"/>
<feature type="region of interest" description="Disordered" evidence="2">
    <location>
        <begin position="29"/>
        <end position="84"/>
    </location>
</feature>
<dbReference type="PROSITE" id="PS50157">
    <property type="entry name" value="ZINC_FINGER_C2H2_2"/>
    <property type="match status" value="8"/>
</dbReference>
<dbReference type="GO" id="GO:0008270">
    <property type="term" value="F:zinc ion binding"/>
    <property type="evidence" value="ECO:0007669"/>
    <property type="project" value="UniProtKB-KW"/>
</dbReference>
<reference evidence="4" key="2">
    <citation type="submission" date="2025-08" db="UniProtKB">
        <authorList>
            <consortium name="Ensembl"/>
        </authorList>
    </citation>
    <scope>IDENTIFICATION</scope>
</reference>
<feature type="compositionally biased region" description="Acidic residues" evidence="2">
    <location>
        <begin position="1178"/>
        <end position="1190"/>
    </location>
</feature>
<dbReference type="Proteomes" id="UP000018468">
    <property type="component" value="Linkage group LG25"/>
</dbReference>
<feature type="compositionally biased region" description="Low complexity" evidence="2">
    <location>
        <begin position="844"/>
        <end position="865"/>
    </location>
</feature>
<dbReference type="EMBL" id="AHAT01034566">
    <property type="status" value="NOT_ANNOTATED_CDS"/>
    <property type="molecule type" value="Genomic_DNA"/>
</dbReference>
<feature type="domain" description="C2H2-type" evidence="3">
    <location>
        <begin position="245"/>
        <end position="272"/>
    </location>
</feature>
<protein>
    <submittedName>
        <fullName evidence="4">PR domain containing 2, with ZNF domain b</fullName>
    </submittedName>
</protein>
<feature type="region of interest" description="Disordered" evidence="2">
    <location>
        <begin position="521"/>
        <end position="541"/>
    </location>
</feature>
<reference evidence="5" key="1">
    <citation type="submission" date="2011-12" db="EMBL/GenBank/DDBJ databases">
        <title>The Draft Genome of Lepisosteus oculatus.</title>
        <authorList>
            <consortium name="The Broad Institute Genome Assembly &amp; Analysis Group"/>
            <consortium name="Computational R&amp;D Group"/>
            <consortium name="and Sequencing Platform"/>
            <person name="Di Palma F."/>
            <person name="Alfoldi J."/>
            <person name="Johnson J."/>
            <person name="Berlin A."/>
            <person name="Gnerre S."/>
            <person name="Jaffe D."/>
            <person name="MacCallum I."/>
            <person name="Young S."/>
            <person name="Walker B.J."/>
            <person name="Lander E.S."/>
            <person name="Lindblad-Toh K."/>
        </authorList>
    </citation>
    <scope>NUCLEOTIDE SEQUENCE [LARGE SCALE GENOMIC DNA]</scope>
</reference>
<feature type="compositionally biased region" description="Pro residues" evidence="2">
    <location>
        <begin position="815"/>
        <end position="843"/>
    </location>
</feature>
<dbReference type="InParanoid" id="W5M0E8"/>
<feature type="region of interest" description="Disordered" evidence="2">
    <location>
        <begin position="772"/>
        <end position="1028"/>
    </location>
</feature>
<feature type="compositionally biased region" description="Low complexity" evidence="2">
    <location>
        <begin position="773"/>
        <end position="788"/>
    </location>
</feature>
<feature type="compositionally biased region" description="Pro residues" evidence="2">
    <location>
        <begin position="789"/>
        <end position="807"/>
    </location>
</feature>
<organism evidence="4 5">
    <name type="scientific">Lepisosteus oculatus</name>
    <name type="common">Spotted gar</name>
    <dbReference type="NCBI Taxonomy" id="7918"/>
    <lineage>
        <taxon>Eukaryota</taxon>
        <taxon>Metazoa</taxon>
        <taxon>Chordata</taxon>
        <taxon>Craniata</taxon>
        <taxon>Vertebrata</taxon>
        <taxon>Euteleostomi</taxon>
        <taxon>Actinopterygii</taxon>
        <taxon>Neopterygii</taxon>
        <taxon>Holostei</taxon>
        <taxon>Semionotiformes</taxon>
        <taxon>Lepisosteidae</taxon>
        <taxon>Lepisosteus</taxon>
    </lineage>
</organism>
<feature type="compositionally biased region" description="Pro residues" evidence="2">
    <location>
        <begin position="388"/>
        <end position="410"/>
    </location>
</feature>